<sequence>VMFLAESDMEKLEPSVRVNVGLGWMKYPYPEPDACKSLSKSKCPLRKGDKATYHLKMPISQSYPPVELKIEFGLINEKKEVQVCFILKCKVVN</sequence>
<organism evidence="6">
    <name type="scientific">Harpegnathos saltator</name>
    <name type="common">Jerdon's jumping ant</name>
    <dbReference type="NCBI Taxonomy" id="610380"/>
    <lineage>
        <taxon>Eukaryota</taxon>
        <taxon>Metazoa</taxon>
        <taxon>Ecdysozoa</taxon>
        <taxon>Arthropoda</taxon>
        <taxon>Hexapoda</taxon>
        <taxon>Insecta</taxon>
        <taxon>Pterygota</taxon>
        <taxon>Neoptera</taxon>
        <taxon>Endopterygota</taxon>
        <taxon>Hymenoptera</taxon>
        <taxon>Apocrita</taxon>
        <taxon>Aculeata</taxon>
        <taxon>Formicoidea</taxon>
        <taxon>Formicidae</taxon>
        <taxon>Ponerinae</taxon>
        <taxon>Ponerini</taxon>
        <taxon>Harpegnathos</taxon>
    </lineage>
</organism>
<dbReference type="InterPro" id="IPR003172">
    <property type="entry name" value="ML_dom"/>
</dbReference>
<dbReference type="InParanoid" id="E2C393"/>
<feature type="non-terminal residue" evidence="5">
    <location>
        <position position="1"/>
    </location>
</feature>
<dbReference type="FunFam" id="2.60.40.770:FF:000001">
    <property type="entry name" value="NPC intracellular cholesterol transporter 2"/>
    <property type="match status" value="1"/>
</dbReference>
<proteinExistence type="inferred from homology"/>
<dbReference type="Proteomes" id="UP000008237">
    <property type="component" value="Unassembled WGS sequence"/>
</dbReference>
<protein>
    <recommendedName>
        <fullName evidence="4">MD-2-related lipid-recognition domain-containing protein</fullName>
    </recommendedName>
</protein>
<keyword evidence="6" id="KW-1185">Reference proteome</keyword>
<evidence type="ECO:0000313" key="5">
    <source>
        <dbReference type="EMBL" id="EFN77625.1"/>
    </source>
</evidence>
<dbReference type="AlphaFoldDB" id="E2C393"/>
<reference evidence="5 6" key="1">
    <citation type="journal article" date="2010" name="Science">
        <title>Genomic comparison of the ants Camponotus floridanus and Harpegnathos saltator.</title>
        <authorList>
            <person name="Bonasio R."/>
            <person name="Zhang G."/>
            <person name="Ye C."/>
            <person name="Mutti N.S."/>
            <person name="Fang X."/>
            <person name="Qin N."/>
            <person name="Donahue G."/>
            <person name="Yang P."/>
            <person name="Li Q."/>
            <person name="Li C."/>
            <person name="Zhang P."/>
            <person name="Huang Z."/>
            <person name="Berger S.L."/>
            <person name="Reinberg D."/>
            <person name="Wang J."/>
            <person name="Liebig J."/>
        </authorList>
    </citation>
    <scope>NUCLEOTIDE SEQUENCE [LARGE SCALE GENOMIC DNA]</scope>
    <source>
        <strain evidence="5 6">R22 G/1</strain>
    </source>
</reference>
<dbReference type="SUPFAM" id="SSF81296">
    <property type="entry name" value="E set domains"/>
    <property type="match status" value="1"/>
</dbReference>
<evidence type="ECO:0000256" key="3">
    <source>
        <dbReference type="ARBA" id="ARBA00022525"/>
    </source>
</evidence>
<evidence type="ECO:0000256" key="2">
    <source>
        <dbReference type="ARBA" id="ARBA00006370"/>
    </source>
</evidence>
<dbReference type="GO" id="GO:0005576">
    <property type="term" value="C:extracellular region"/>
    <property type="evidence" value="ECO:0007669"/>
    <property type="project" value="UniProtKB-SubCell"/>
</dbReference>
<dbReference type="InterPro" id="IPR014756">
    <property type="entry name" value="Ig_E-set"/>
</dbReference>
<comment type="subcellular location">
    <subcellularLocation>
        <location evidence="1">Secreted</location>
    </subcellularLocation>
</comment>
<comment type="similarity">
    <text evidence="2">Belongs to the NPC2 family.</text>
</comment>
<name>E2C393_HARSA</name>
<feature type="domain" description="MD-2-related lipid-recognition" evidence="4">
    <location>
        <begin position="6"/>
        <end position="88"/>
    </location>
</feature>
<evidence type="ECO:0000256" key="1">
    <source>
        <dbReference type="ARBA" id="ARBA00004613"/>
    </source>
</evidence>
<evidence type="ECO:0000259" key="4">
    <source>
        <dbReference type="Pfam" id="PF02221"/>
    </source>
</evidence>
<keyword evidence="3" id="KW-0964">Secreted</keyword>
<feature type="non-terminal residue" evidence="5">
    <location>
        <position position="93"/>
    </location>
</feature>
<evidence type="ECO:0000313" key="6">
    <source>
        <dbReference type="Proteomes" id="UP000008237"/>
    </source>
</evidence>
<dbReference type="STRING" id="610380.E2C393"/>
<dbReference type="Gene3D" id="2.60.40.770">
    <property type="match status" value="1"/>
</dbReference>
<dbReference type="EMBL" id="GL452292">
    <property type="protein sequence ID" value="EFN77625.1"/>
    <property type="molecule type" value="Genomic_DNA"/>
</dbReference>
<dbReference type="OMA" id="IEMTIEF"/>
<gene>
    <name evidence="5" type="ORF">EAI_04092</name>
</gene>
<accession>E2C393</accession>
<dbReference type="Pfam" id="PF02221">
    <property type="entry name" value="E1_DerP2_DerF2"/>
    <property type="match status" value="1"/>
</dbReference>
<dbReference type="OrthoDB" id="6489092at2759"/>